<dbReference type="KEGG" id="span:AWL63_06685"/>
<feature type="domain" description="Phasin" evidence="2">
    <location>
        <begin position="165"/>
        <end position="264"/>
    </location>
</feature>
<dbReference type="NCBIfam" id="TIGR01841">
    <property type="entry name" value="phasin"/>
    <property type="match status" value="1"/>
</dbReference>
<keyword evidence="4" id="KW-1185">Reference proteome</keyword>
<dbReference type="Proteomes" id="UP000094256">
    <property type="component" value="Chromosome"/>
</dbReference>
<dbReference type="EMBL" id="CP014168">
    <property type="protein sequence ID" value="AOH83701.1"/>
    <property type="molecule type" value="Genomic_DNA"/>
</dbReference>
<evidence type="ECO:0000313" key="3">
    <source>
        <dbReference type="EMBL" id="AOH83701.1"/>
    </source>
</evidence>
<dbReference type="STRING" id="1560345.AWL63_06685"/>
<dbReference type="OrthoDB" id="8479795at2"/>
<dbReference type="AlphaFoldDB" id="A0A1B3Z8F3"/>
<organism evidence="3 4">
    <name type="scientific">Sphingomonas panacis</name>
    <dbReference type="NCBI Taxonomy" id="1560345"/>
    <lineage>
        <taxon>Bacteria</taxon>
        <taxon>Pseudomonadati</taxon>
        <taxon>Pseudomonadota</taxon>
        <taxon>Alphaproteobacteria</taxon>
        <taxon>Sphingomonadales</taxon>
        <taxon>Sphingomonadaceae</taxon>
        <taxon>Sphingomonas</taxon>
    </lineage>
</organism>
<feature type="region of interest" description="Disordered" evidence="1">
    <location>
        <begin position="1"/>
        <end position="58"/>
    </location>
</feature>
<reference evidence="3 4" key="1">
    <citation type="submission" date="2016-01" db="EMBL/GenBank/DDBJ databases">
        <title>Complete genome and mega plasmid sequence of Sphingomonas panacis DCY99 elicits systemic resistance in rice to Xanthomonas oryzae.</title>
        <authorList>
            <person name="Kim Y.J."/>
            <person name="Yang D.C."/>
            <person name="Sing P."/>
        </authorList>
    </citation>
    <scope>NUCLEOTIDE SEQUENCE [LARGE SCALE GENOMIC DNA]</scope>
    <source>
        <strain evidence="3 4">DCY99</strain>
    </source>
</reference>
<evidence type="ECO:0000313" key="4">
    <source>
        <dbReference type="Proteomes" id="UP000094256"/>
    </source>
</evidence>
<protein>
    <recommendedName>
        <fullName evidence="2">Phasin domain-containing protein</fullName>
    </recommendedName>
</protein>
<dbReference type="InterPro" id="IPR018968">
    <property type="entry name" value="Phasin"/>
</dbReference>
<feature type="compositionally biased region" description="Low complexity" evidence="1">
    <location>
        <begin position="94"/>
        <end position="107"/>
    </location>
</feature>
<sequence>MAGDIPKPAARGKGPNKPAVPTPPIAATAPAPLKPVVSAKPLKPGASKPAPKAKLPAPMLPQPVAAKAAEPAPTLAVPMVPAAVVPEITPAPKPAAAAPEPVAAPEPFVSTQQPPAPELSSAAISHKENTMEATIQDATTKTQALFGDANERAKAAFEKSTKMFEEINAFGKGNIEAVVESSKIAAKGLESFGQEAADYTRKQFEGATAMMKSFASVKSPTELFKLQSDYFRQSFDSLVAESSKHTEAMLKLAGEVAQPLSNRVALAAEKAKIAA</sequence>
<feature type="compositionally biased region" description="Low complexity" evidence="1">
    <location>
        <begin position="39"/>
        <end position="58"/>
    </location>
</feature>
<evidence type="ECO:0000256" key="1">
    <source>
        <dbReference type="SAM" id="MobiDB-lite"/>
    </source>
</evidence>
<evidence type="ECO:0000259" key="2">
    <source>
        <dbReference type="Pfam" id="PF09361"/>
    </source>
</evidence>
<dbReference type="PRINTS" id="PR01217">
    <property type="entry name" value="PRICHEXTENSN"/>
</dbReference>
<gene>
    <name evidence="3" type="ORF">AWL63_06685</name>
</gene>
<dbReference type="Pfam" id="PF09361">
    <property type="entry name" value="Phasin_2"/>
    <property type="match status" value="1"/>
</dbReference>
<feature type="region of interest" description="Disordered" evidence="1">
    <location>
        <begin position="92"/>
        <end position="117"/>
    </location>
</feature>
<accession>A0A1B3Z8F3</accession>
<name>A0A1B3Z8F3_9SPHN</name>
<dbReference type="RefSeq" id="WP_069204269.1">
    <property type="nucleotide sequence ID" value="NZ_CP014168.1"/>
</dbReference>
<proteinExistence type="predicted"/>
<dbReference type="InterPro" id="IPR010127">
    <property type="entry name" value="Phasin_subfam-1"/>
</dbReference>